<keyword evidence="3" id="KW-0378">Hydrolase</keyword>
<dbReference type="PANTHER" id="PTHR11644:SF2">
    <property type="entry name" value="CYTIDINE DEAMINASE"/>
    <property type="match status" value="1"/>
</dbReference>
<evidence type="ECO:0000313" key="7">
    <source>
        <dbReference type="Proteomes" id="UP000076927"/>
    </source>
</evidence>
<dbReference type="Pfam" id="PF00383">
    <property type="entry name" value="dCMP_cyt_deam_1"/>
    <property type="match status" value="1"/>
</dbReference>
<dbReference type="OrthoDB" id="9799092at2"/>
<dbReference type="STRING" id="1178515.SY83_02280"/>
<dbReference type="GO" id="GO:0004126">
    <property type="term" value="F:cytidine deaminase activity"/>
    <property type="evidence" value="ECO:0007669"/>
    <property type="project" value="TreeGrafter"/>
</dbReference>
<dbReference type="AlphaFoldDB" id="A0A172TEB4"/>
<evidence type="ECO:0000256" key="4">
    <source>
        <dbReference type="ARBA" id="ARBA00022833"/>
    </source>
</evidence>
<dbReference type="EMBL" id="CP011388">
    <property type="protein sequence ID" value="ANE45350.1"/>
    <property type="molecule type" value="Genomic_DNA"/>
</dbReference>
<dbReference type="SUPFAM" id="SSF53927">
    <property type="entry name" value="Cytidine deaminase-like"/>
    <property type="match status" value="1"/>
</dbReference>
<dbReference type="PANTHER" id="PTHR11644">
    <property type="entry name" value="CYTIDINE DEAMINASE"/>
    <property type="match status" value="1"/>
</dbReference>
<dbReference type="GO" id="GO:0072527">
    <property type="term" value="P:pyrimidine-containing compound metabolic process"/>
    <property type="evidence" value="ECO:0007669"/>
    <property type="project" value="UniProtKB-ARBA"/>
</dbReference>
<reference evidence="6 7" key="1">
    <citation type="submission" date="2015-01" db="EMBL/GenBank/DDBJ databases">
        <title>Paenibacillus swuensis/DY6/whole genome sequencing.</title>
        <authorList>
            <person name="Kim M.K."/>
            <person name="Srinivasan S."/>
            <person name="Lee J.-J."/>
        </authorList>
    </citation>
    <scope>NUCLEOTIDE SEQUENCE [LARGE SCALE GENOMIC DNA]</scope>
    <source>
        <strain evidence="6 7">DY6</strain>
    </source>
</reference>
<proteinExistence type="inferred from homology"/>
<protein>
    <submittedName>
        <fullName evidence="6">Deaminase</fullName>
    </submittedName>
</protein>
<dbReference type="Gene3D" id="3.40.140.10">
    <property type="entry name" value="Cytidine Deaminase, domain 2"/>
    <property type="match status" value="1"/>
</dbReference>
<organism evidence="6 7">
    <name type="scientific">Paenibacillus swuensis</name>
    <dbReference type="NCBI Taxonomy" id="1178515"/>
    <lineage>
        <taxon>Bacteria</taxon>
        <taxon>Bacillati</taxon>
        <taxon>Bacillota</taxon>
        <taxon>Bacilli</taxon>
        <taxon>Bacillales</taxon>
        <taxon>Paenibacillaceae</taxon>
        <taxon>Paenibacillus</taxon>
    </lineage>
</organism>
<dbReference type="InterPro" id="IPR016192">
    <property type="entry name" value="APOBEC/CMP_deaminase_Zn-bd"/>
</dbReference>
<evidence type="ECO:0000259" key="5">
    <source>
        <dbReference type="PROSITE" id="PS51747"/>
    </source>
</evidence>
<dbReference type="PATRIC" id="fig|1178515.4.peg.437"/>
<comment type="similarity">
    <text evidence="1">Belongs to the cytidine and deoxycytidylate deaminase family.</text>
</comment>
<dbReference type="InterPro" id="IPR050202">
    <property type="entry name" value="Cyt/Deoxycyt_deaminase"/>
</dbReference>
<dbReference type="CDD" id="cd01283">
    <property type="entry name" value="cytidine_deaminase"/>
    <property type="match status" value="1"/>
</dbReference>
<feature type="domain" description="CMP/dCMP-type deaminase" evidence="5">
    <location>
        <begin position="8"/>
        <end position="133"/>
    </location>
</feature>
<keyword evidence="7" id="KW-1185">Reference proteome</keyword>
<gene>
    <name evidence="6" type="ORF">SY83_02280</name>
</gene>
<dbReference type="RefSeq" id="WP_068603886.1">
    <property type="nucleotide sequence ID" value="NZ_CP011388.1"/>
</dbReference>
<dbReference type="InterPro" id="IPR016193">
    <property type="entry name" value="Cytidine_deaminase-like"/>
</dbReference>
<keyword evidence="4" id="KW-0862">Zinc</keyword>
<keyword evidence="2" id="KW-0479">Metal-binding</keyword>
<evidence type="ECO:0000313" key="6">
    <source>
        <dbReference type="EMBL" id="ANE45350.1"/>
    </source>
</evidence>
<accession>A0A172TEB4</accession>
<dbReference type="KEGG" id="pswu:SY83_02280"/>
<name>A0A172TEB4_9BACL</name>
<dbReference type="GO" id="GO:0008270">
    <property type="term" value="F:zinc ion binding"/>
    <property type="evidence" value="ECO:0007669"/>
    <property type="project" value="InterPro"/>
</dbReference>
<dbReference type="GO" id="GO:0042802">
    <property type="term" value="F:identical protein binding"/>
    <property type="evidence" value="ECO:0007669"/>
    <property type="project" value="UniProtKB-ARBA"/>
</dbReference>
<dbReference type="PROSITE" id="PS00903">
    <property type="entry name" value="CYT_DCMP_DEAMINASES_1"/>
    <property type="match status" value="1"/>
</dbReference>
<dbReference type="GO" id="GO:0005829">
    <property type="term" value="C:cytosol"/>
    <property type="evidence" value="ECO:0007669"/>
    <property type="project" value="TreeGrafter"/>
</dbReference>
<evidence type="ECO:0000256" key="2">
    <source>
        <dbReference type="ARBA" id="ARBA00022723"/>
    </source>
</evidence>
<sequence>MLLEEITSSDEELISMARDIIKRNYDHKKFNHTVGCALRCKSGKVYLGINVYSLYGACAETVAISNAIMNGESEFDCIVAIGGDRSDIVYSPCGNCRQMLSDYSPNCNVIISTENGPKKIRAKNLIPFAYLTPMD</sequence>
<dbReference type="Proteomes" id="UP000076927">
    <property type="component" value="Chromosome"/>
</dbReference>
<dbReference type="GO" id="GO:0055086">
    <property type="term" value="P:nucleobase-containing small molecule metabolic process"/>
    <property type="evidence" value="ECO:0007669"/>
    <property type="project" value="UniProtKB-ARBA"/>
</dbReference>
<evidence type="ECO:0000256" key="3">
    <source>
        <dbReference type="ARBA" id="ARBA00022801"/>
    </source>
</evidence>
<dbReference type="PROSITE" id="PS51747">
    <property type="entry name" value="CYT_DCMP_DEAMINASES_2"/>
    <property type="match status" value="1"/>
</dbReference>
<evidence type="ECO:0000256" key="1">
    <source>
        <dbReference type="ARBA" id="ARBA00006576"/>
    </source>
</evidence>
<dbReference type="InterPro" id="IPR002125">
    <property type="entry name" value="CMP_dCMP_dom"/>
</dbReference>